<evidence type="ECO:0000256" key="4">
    <source>
        <dbReference type="ARBA" id="ARBA00022989"/>
    </source>
</evidence>
<keyword evidence="3 6" id="KW-0812">Transmembrane</keyword>
<evidence type="ECO:0000256" key="6">
    <source>
        <dbReference type="RuleBase" id="RU363108"/>
    </source>
</evidence>
<reference evidence="7 8" key="1">
    <citation type="submission" date="2023-02" db="EMBL/GenBank/DDBJ databases">
        <title>LHISI_Scaffold_Assembly.</title>
        <authorList>
            <person name="Stuart O.P."/>
            <person name="Cleave R."/>
            <person name="Magrath M.J.L."/>
            <person name="Mikheyev A.S."/>
        </authorList>
    </citation>
    <scope>NUCLEOTIDE SEQUENCE [LARGE SCALE GENOMIC DNA]</scope>
    <source>
        <strain evidence="7">Daus_M_001</strain>
        <tissue evidence="7">Leg muscle</tissue>
    </source>
</reference>
<feature type="transmembrane region" description="Helical" evidence="6">
    <location>
        <begin position="177"/>
        <end position="200"/>
    </location>
</feature>
<sequence>MAAVSRTNFCDCLKPLRIISMVFGVDTHEIVAKEENDRRIILEIRRSSRTLIYFISNILTTLVLHFNFVYAVKQSGVHATDFVAHYILFPVGSNILFLATLIGRISIQLYSNTKLKIFNMFEEVDVELLDNAQEYYKKWSRNSTLGNAITFVILTVIYFLDLYNFVQVRNHLTFSVLIYKIVDSIFVTITVNYVHMVLLVRQRLGILNQKLWMECGILSANNTHIQSIKRHRIPSQGQPDQIRSPWRARAIEGTLGKELIRGYRLGILVKKIQSRQVVVINCVCSSTSIEARKTTGIIHDLLLQPGLSKEASEQLKEFSLQTSRRKIVFSAGGFVTLGLPLLSSMCVSAMSYVLTINPKPLHYKASGNLRSSLLTCKSHAFMYDPQYAGPFICLNHSETLLVRQGYAFSVKGLVPAVIPSFVEGRNSLVVCG</sequence>
<evidence type="ECO:0000256" key="2">
    <source>
        <dbReference type="ARBA" id="ARBA00022475"/>
    </source>
</evidence>
<name>A0ABQ9GK64_9NEOP</name>
<feature type="transmembrane region" description="Helical" evidence="6">
    <location>
        <begin position="83"/>
        <end position="107"/>
    </location>
</feature>
<evidence type="ECO:0000313" key="8">
    <source>
        <dbReference type="Proteomes" id="UP001159363"/>
    </source>
</evidence>
<keyword evidence="6" id="KW-0675">Receptor</keyword>
<feature type="transmembrane region" description="Helical" evidence="6">
    <location>
        <begin position="51"/>
        <end position="71"/>
    </location>
</feature>
<comment type="similarity">
    <text evidence="6">Belongs to the insect chemoreceptor superfamily. Gustatory receptor (GR) family.</text>
</comment>
<evidence type="ECO:0000313" key="7">
    <source>
        <dbReference type="EMBL" id="KAJ8872416.1"/>
    </source>
</evidence>
<organism evidence="7 8">
    <name type="scientific">Dryococelus australis</name>
    <dbReference type="NCBI Taxonomy" id="614101"/>
    <lineage>
        <taxon>Eukaryota</taxon>
        <taxon>Metazoa</taxon>
        <taxon>Ecdysozoa</taxon>
        <taxon>Arthropoda</taxon>
        <taxon>Hexapoda</taxon>
        <taxon>Insecta</taxon>
        <taxon>Pterygota</taxon>
        <taxon>Neoptera</taxon>
        <taxon>Polyneoptera</taxon>
        <taxon>Phasmatodea</taxon>
        <taxon>Verophasmatodea</taxon>
        <taxon>Anareolatae</taxon>
        <taxon>Phasmatidae</taxon>
        <taxon>Eurycanthinae</taxon>
        <taxon>Dryococelus</taxon>
    </lineage>
</organism>
<comment type="caution">
    <text evidence="7">The sequence shown here is derived from an EMBL/GenBank/DDBJ whole genome shotgun (WGS) entry which is preliminary data.</text>
</comment>
<feature type="transmembrane region" description="Helical" evidence="6">
    <location>
        <begin position="145"/>
        <end position="165"/>
    </location>
</feature>
<keyword evidence="5 6" id="KW-0472">Membrane</keyword>
<dbReference type="Pfam" id="PF08395">
    <property type="entry name" value="7tm_7"/>
    <property type="match status" value="2"/>
</dbReference>
<keyword evidence="2 6" id="KW-1003">Cell membrane</keyword>
<dbReference type="Proteomes" id="UP001159363">
    <property type="component" value="Chromosome 10"/>
</dbReference>
<comment type="subcellular location">
    <subcellularLocation>
        <location evidence="1 6">Cell membrane</location>
        <topology evidence="1 6">Multi-pass membrane protein</topology>
    </subcellularLocation>
</comment>
<keyword evidence="6" id="KW-0807">Transducer</keyword>
<keyword evidence="4 6" id="KW-1133">Transmembrane helix</keyword>
<evidence type="ECO:0000256" key="3">
    <source>
        <dbReference type="ARBA" id="ARBA00022692"/>
    </source>
</evidence>
<accession>A0ABQ9GK64</accession>
<dbReference type="EMBL" id="JARBHB010000011">
    <property type="protein sequence ID" value="KAJ8872416.1"/>
    <property type="molecule type" value="Genomic_DNA"/>
</dbReference>
<gene>
    <name evidence="7" type="ORF">PR048_026020</name>
</gene>
<dbReference type="InterPro" id="IPR013604">
    <property type="entry name" value="7TM_chemorcpt"/>
</dbReference>
<comment type="caution">
    <text evidence="6">Lacks conserved residue(s) required for the propagation of feature annotation.</text>
</comment>
<proteinExistence type="inferred from homology"/>
<evidence type="ECO:0000256" key="1">
    <source>
        <dbReference type="ARBA" id="ARBA00004651"/>
    </source>
</evidence>
<protein>
    <recommendedName>
        <fullName evidence="6">Gustatory receptor</fullName>
    </recommendedName>
</protein>
<evidence type="ECO:0000256" key="5">
    <source>
        <dbReference type="ARBA" id="ARBA00023136"/>
    </source>
</evidence>
<comment type="function">
    <text evidence="6">Gustatory receptor which mediates acceptance or avoidance behavior, depending on its substrates.</text>
</comment>
<feature type="transmembrane region" description="Helical" evidence="6">
    <location>
        <begin position="327"/>
        <end position="354"/>
    </location>
</feature>
<keyword evidence="8" id="KW-1185">Reference proteome</keyword>